<keyword evidence="3" id="KW-1185">Reference proteome</keyword>
<proteinExistence type="predicted"/>
<dbReference type="InterPro" id="IPR029058">
    <property type="entry name" value="AB_hydrolase_fold"/>
</dbReference>
<dbReference type="EMBL" id="BIFH01000052">
    <property type="protein sequence ID" value="GCE01755.1"/>
    <property type="molecule type" value="Genomic_DNA"/>
</dbReference>
<organism evidence="2 3">
    <name type="scientific">Embleya hyalina</name>
    <dbReference type="NCBI Taxonomy" id="516124"/>
    <lineage>
        <taxon>Bacteria</taxon>
        <taxon>Bacillati</taxon>
        <taxon>Actinomycetota</taxon>
        <taxon>Actinomycetes</taxon>
        <taxon>Kitasatosporales</taxon>
        <taxon>Streptomycetaceae</taxon>
        <taxon>Embleya</taxon>
    </lineage>
</organism>
<accession>A0A401Z4J2</accession>
<sequence>MPDAHASTGPFAALRRWSPPRDTPVRAVVLVLPGGRAQGRQPASTRNLAYRRMVPIARSVHRATHAAGAETWLLRYRVRGWNEPDRDPVQDAWWALDGIRTRYPDAEVTLVGHSMGGRTALRVAGHDSVRTICALAPWIEDDEPYAQLAGRDLVVVHGTADHTTSPKASHRYALAAREVSDRVCRFELPDGHAMMRRAPAWTELVRRTVVGAVTGRLDPEIARAMRTPAPDGLRASAIGASGQGR</sequence>
<evidence type="ECO:0000313" key="2">
    <source>
        <dbReference type="EMBL" id="GCE01755.1"/>
    </source>
</evidence>
<dbReference type="Proteomes" id="UP000286931">
    <property type="component" value="Unassembled WGS sequence"/>
</dbReference>
<dbReference type="Gene3D" id="3.40.50.1820">
    <property type="entry name" value="alpha/beta hydrolase"/>
    <property type="match status" value="1"/>
</dbReference>
<protein>
    <submittedName>
        <fullName evidence="2">Alpha/beta hydrolase</fullName>
    </submittedName>
</protein>
<keyword evidence="2" id="KW-0378">Hydrolase</keyword>
<evidence type="ECO:0000313" key="3">
    <source>
        <dbReference type="Proteomes" id="UP000286931"/>
    </source>
</evidence>
<dbReference type="Pfam" id="PF00561">
    <property type="entry name" value="Abhydrolase_1"/>
    <property type="match status" value="1"/>
</dbReference>
<name>A0A401Z4J2_9ACTN</name>
<reference evidence="2 3" key="1">
    <citation type="submission" date="2018-12" db="EMBL/GenBank/DDBJ databases">
        <title>Draft genome sequence of Embleya hyalina NBRC 13850T.</title>
        <authorList>
            <person name="Komaki H."/>
            <person name="Hosoyama A."/>
            <person name="Kimura A."/>
            <person name="Ichikawa N."/>
            <person name="Tamura T."/>
        </authorList>
    </citation>
    <scope>NUCLEOTIDE SEQUENCE [LARGE SCALE GENOMIC DNA]</scope>
    <source>
        <strain evidence="2 3">NBRC 13850</strain>
    </source>
</reference>
<dbReference type="GO" id="GO:0016787">
    <property type="term" value="F:hydrolase activity"/>
    <property type="evidence" value="ECO:0007669"/>
    <property type="project" value="UniProtKB-KW"/>
</dbReference>
<dbReference type="OrthoDB" id="3366509at2"/>
<dbReference type="RefSeq" id="WP_126643354.1">
    <property type="nucleotide sequence ID" value="NZ_BIFH01000052.1"/>
</dbReference>
<dbReference type="AlphaFoldDB" id="A0A401Z4J2"/>
<comment type="caution">
    <text evidence="2">The sequence shown here is derived from an EMBL/GenBank/DDBJ whole genome shotgun (WGS) entry which is preliminary data.</text>
</comment>
<dbReference type="SUPFAM" id="SSF53474">
    <property type="entry name" value="alpha/beta-Hydrolases"/>
    <property type="match status" value="1"/>
</dbReference>
<dbReference type="InterPro" id="IPR000073">
    <property type="entry name" value="AB_hydrolase_1"/>
</dbReference>
<gene>
    <name evidence="2" type="ORF">EHYA_09529</name>
</gene>
<feature type="domain" description="AB hydrolase-1" evidence="1">
    <location>
        <begin position="96"/>
        <end position="149"/>
    </location>
</feature>
<evidence type="ECO:0000259" key="1">
    <source>
        <dbReference type="Pfam" id="PF00561"/>
    </source>
</evidence>